<dbReference type="AlphaFoldDB" id="A0A1G7YQL2"/>
<dbReference type="Proteomes" id="UP000198606">
    <property type="component" value="Unassembled WGS sequence"/>
</dbReference>
<sequence length="52" mass="6029">MDLRLARGVPLNRSQLELAGMMQRRLDDEALTWRENNDDQPRLFSAPSSNSR</sequence>
<feature type="compositionally biased region" description="Basic and acidic residues" evidence="1">
    <location>
        <begin position="32"/>
        <end position="41"/>
    </location>
</feature>
<organism evidence="2 3">
    <name type="scientific">Phytopseudomonas flavescens</name>
    <dbReference type="NCBI Taxonomy" id="29435"/>
    <lineage>
        <taxon>Bacteria</taxon>
        <taxon>Pseudomonadati</taxon>
        <taxon>Pseudomonadota</taxon>
        <taxon>Gammaproteobacteria</taxon>
        <taxon>Pseudomonadales</taxon>
        <taxon>Pseudomonadaceae</taxon>
        <taxon>Phytopseudomonas</taxon>
    </lineage>
</organism>
<evidence type="ECO:0000313" key="3">
    <source>
        <dbReference type="Proteomes" id="UP000198606"/>
    </source>
</evidence>
<dbReference type="RefSeq" id="WP_167359702.1">
    <property type="nucleotide sequence ID" value="NZ_FNDG01000002.1"/>
</dbReference>
<evidence type="ECO:0000313" key="2">
    <source>
        <dbReference type="EMBL" id="SDG98170.1"/>
    </source>
</evidence>
<evidence type="ECO:0000256" key="1">
    <source>
        <dbReference type="SAM" id="MobiDB-lite"/>
    </source>
</evidence>
<reference evidence="2 3" key="1">
    <citation type="submission" date="2016-10" db="EMBL/GenBank/DDBJ databases">
        <authorList>
            <person name="de Groot N.N."/>
        </authorList>
    </citation>
    <scope>NUCLEOTIDE SEQUENCE [LARGE SCALE GENOMIC DNA]</scope>
    <source>
        <strain evidence="2 3">LMG 18387</strain>
    </source>
</reference>
<feature type="region of interest" description="Disordered" evidence="1">
    <location>
        <begin position="32"/>
        <end position="52"/>
    </location>
</feature>
<dbReference type="STRING" id="29435.SAMN05216588_10222"/>
<name>A0A1G7YQL2_9GAMM</name>
<gene>
    <name evidence="2" type="ORF">SAMN05216588_10222</name>
</gene>
<dbReference type="EMBL" id="FNDG01000002">
    <property type="protein sequence ID" value="SDG98170.1"/>
    <property type="molecule type" value="Genomic_DNA"/>
</dbReference>
<accession>A0A1G7YQL2</accession>
<proteinExistence type="predicted"/>
<protein>
    <submittedName>
        <fullName evidence="2">Uncharacterized protein</fullName>
    </submittedName>
</protein>